<dbReference type="Proteomes" id="UP000184462">
    <property type="component" value="Unassembled WGS sequence"/>
</dbReference>
<keyword evidence="1" id="KW-0812">Transmembrane</keyword>
<evidence type="ECO:0008006" key="4">
    <source>
        <dbReference type="Google" id="ProtNLM"/>
    </source>
</evidence>
<evidence type="ECO:0000313" key="2">
    <source>
        <dbReference type="EMBL" id="SHE70078.1"/>
    </source>
</evidence>
<reference evidence="2 3" key="1">
    <citation type="submission" date="2016-11" db="EMBL/GenBank/DDBJ databases">
        <authorList>
            <person name="Jaros S."/>
            <person name="Januszkiewicz K."/>
            <person name="Wedrychowicz H."/>
        </authorList>
    </citation>
    <scope>NUCLEOTIDE SEQUENCE [LARGE SCALE GENOMIC DNA]</scope>
    <source>
        <strain evidence="2 3">DSM 25661</strain>
    </source>
</reference>
<gene>
    <name evidence="2" type="ORF">SAMN05444278_104129</name>
</gene>
<protein>
    <recommendedName>
        <fullName evidence="4">ATP synthase protein I</fullName>
    </recommendedName>
</protein>
<proteinExistence type="predicted"/>
<accession>A0A1M4VME9</accession>
<feature type="transmembrane region" description="Helical" evidence="1">
    <location>
        <begin position="6"/>
        <end position="25"/>
    </location>
</feature>
<dbReference type="AlphaFoldDB" id="A0A1M4VME9"/>
<keyword evidence="3" id="KW-1185">Reference proteome</keyword>
<sequence length="127" mass="15139">MNKPSFKPAFIISVYLFIMVILFFINRFFEPVENYNLMYWCYGFNALITSIYLFLILYLGELFKHQIGFVFLGFATIKIALFLILKYYKGIEIEVTQFIAFFLPYFASVVYEILVTKHILDKLSFKE</sequence>
<dbReference type="STRING" id="1155689.SAMN05444278_104129"/>
<evidence type="ECO:0000256" key="1">
    <source>
        <dbReference type="SAM" id="Phobius"/>
    </source>
</evidence>
<organism evidence="2 3">
    <name type="scientific">Psychroflexus salarius</name>
    <dbReference type="NCBI Taxonomy" id="1155689"/>
    <lineage>
        <taxon>Bacteria</taxon>
        <taxon>Pseudomonadati</taxon>
        <taxon>Bacteroidota</taxon>
        <taxon>Flavobacteriia</taxon>
        <taxon>Flavobacteriales</taxon>
        <taxon>Flavobacteriaceae</taxon>
        <taxon>Psychroflexus</taxon>
    </lineage>
</organism>
<evidence type="ECO:0000313" key="3">
    <source>
        <dbReference type="Proteomes" id="UP000184462"/>
    </source>
</evidence>
<feature type="transmembrane region" description="Helical" evidence="1">
    <location>
        <begin position="95"/>
        <end position="114"/>
    </location>
</feature>
<feature type="transmembrane region" description="Helical" evidence="1">
    <location>
        <begin position="66"/>
        <end position="88"/>
    </location>
</feature>
<name>A0A1M4VME9_9FLAO</name>
<keyword evidence="1" id="KW-1133">Transmembrane helix</keyword>
<feature type="transmembrane region" description="Helical" evidence="1">
    <location>
        <begin position="37"/>
        <end position="60"/>
    </location>
</feature>
<keyword evidence="1" id="KW-0472">Membrane</keyword>
<dbReference type="EMBL" id="FQTW01000004">
    <property type="protein sequence ID" value="SHE70078.1"/>
    <property type="molecule type" value="Genomic_DNA"/>
</dbReference>